<evidence type="ECO:0000313" key="9">
    <source>
        <dbReference type="EMBL" id="MEL0628818.1"/>
    </source>
</evidence>
<evidence type="ECO:0000256" key="8">
    <source>
        <dbReference type="SAM" id="Phobius"/>
    </source>
</evidence>
<dbReference type="RefSeq" id="WP_341596825.1">
    <property type="nucleotide sequence ID" value="NZ_JBAKAZ010000010.1"/>
</dbReference>
<keyword evidence="5 8" id="KW-1133">Transmembrane helix</keyword>
<evidence type="ECO:0000256" key="5">
    <source>
        <dbReference type="ARBA" id="ARBA00022989"/>
    </source>
</evidence>
<dbReference type="PANTHER" id="PTHR11706">
    <property type="entry name" value="SOLUTE CARRIER PROTEIN FAMILY 11 MEMBER"/>
    <property type="match status" value="1"/>
</dbReference>
<keyword evidence="2" id="KW-0813">Transport</keyword>
<feature type="transmembrane region" description="Helical" evidence="8">
    <location>
        <begin position="410"/>
        <end position="430"/>
    </location>
</feature>
<gene>
    <name evidence="9" type="ORF">V6256_04270</name>
</gene>
<comment type="caution">
    <text evidence="9">The sequence shown here is derived from an EMBL/GenBank/DDBJ whole genome shotgun (WGS) entry which is preliminary data.</text>
</comment>
<evidence type="ECO:0000313" key="10">
    <source>
        <dbReference type="Proteomes" id="UP001369082"/>
    </source>
</evidence>
<keyword evidence="10" id="KW-1185">Reference proteome</keyword>
<keyword evidence="4" id="KW-0769">Symport</keyword>
<evidence type="ECO:0000256" key="3">
    <source>
        <dbReference type="ARBA" id="ARBA00022692"/>
    </source>
</evidence>
<evidence type="ECO:0000256" key="4">
    <source>
        <dbReference type="ARBA" id="ARBA00022847"/>
    </source>
</evidence>
<feature type="transmembrane region" description="Helical" evidence="8">
    <location>
        <begin position="254"/>
        <end position="279"/>
    </location>
</feature>
<keyword evidence="6 8" id="KW-0472">Membrane</keyword>
<name>A0ABU9GND5_9GAMM</name>
<feature type="region of interest" description="Disordered" evidence="7">
    <location>
        <begin position="1"/>
        <end position="21"/>
    </location>
</feature>
<feature type="transmembrane region" description="Helical" evidence="8">
    <location>
        <begin position="172"/>
        <end position="192"/>
    </location>
</feature>
<comment type="subcellular location">
    <subcellularLocation>
        <location evidence="1">Membrane</location>
        <topology evidence="1">Multi-pass membrane protein</topology>
    </subcellularLocation>
</comment>
<evidence type="ECO:0000256" key="1">
    <source>
        <dbReference type="ARBA" id="ARBA00004141"/>
    </source>
</evidence>
<accession>A0ABU9GND5</accession>
<organism evidence="9 10">
    <name type="scientific">Psychromonas aquatilis</name>
    <dbReference type="NCBI Taxonomy" id="2005072"/>
    <lineage>
        <taxon>Bacteria</taxon>
        <taxon>Pseudomonadati</taxon>
        <taxon>Pseudomonadota</taxon>
        <taxon>Gammaproteobacteria</taxon>
        <taxon>Alteromonadales</taxon>
        <taxon>Psychromonadaceae</taxon>
        <taxon>Psychromonas</taxon>
    </lineage>
</organism>
<evidence type="ECO:0000256" key="7">
    <source>
        <dbReference type="SAM" id="MobiDB-lite"/>
    </source>
</evidence>
<dbReference type="InterPro" id="IPR001046">
    <property type="entry name" value="NRAMP_fam"/>
</dbReference>
<dbReference type="Pfam" id="PF01566">
    <property type="entry name" value="Nramp"/>
    <property type="match status" value="1"/>
</dbReference>
<evidence type="ECO:0000256" key="6">
    <source>
        <dbReference type="ARBA" id="ARBA00023136"/>
    </source>
</evidence>
<feature type="transmembrane region" description="Helical" evidence="8">
    <location>
        <begin position="103"/>
        <end position="132"/>
    </location>
</feature>
<sequence>MNDHALNINKESSTKRESNGGISSSLLKKIAVFIPGIMLIGYNIGTGSITSMAKAGANYGVSLLWTLAISCFITYFLIRIYGRYTTVTGERALTAFKKHLHPSVAMFFLIGIVTATCGSIMGVMGIVVDVLYVWSQSFITGGISALSWAVAGVIVINAVLWTNKGTLVDKVLSGLVALMALAFIINFFLMMPPVADMLNGFIPSIPVTTDSSISPMLVIASMVGTTVAPAMFLMRTTLVKNAKWTVENLKEQNLDAIVSTTLMFIISAAVMAAAAATLFKQGLTLENTSDMIEMLRPLAGPGAVLIFVIGIAAAGFSSQFPNIAIAPWFISDIKNNDNGLTHKPYLWIMTGLSLLCLVVPIFDARPVFIMIASQAFNAVILPGTVLAMFYLANQTSLMGKYKCKPWENAVFALVSLFTLGMGFLAMKSLIESFM</sequence>
<protein>
    <submittedName>
        <fullName evidence="9">Divalent metal cation transporter</fullName>
    </submittedName>
</protein>
<proteinExistence type="predicted"/>
<feature type="transmembrane region" description="Helical" evidence="8">
    <location>
        <begin position="212"/>
        <end position="233"/>
    </location>
</feature>
<feature type="transmembrane region" description="Helical" evidence="8">
    <location>
        <begin position="299"/>
        <end position="324"/>
    </location>
</feature>
<keyword evidence="3 8" id="KW-0812">Transmembrane</keyword>
<dbReference type="EMBL" id="JBAKAZ010000010">
    <property type="protein sequence ID" value="MEL0628818.1"/>
    <property type="molecule type" value="Genomic_DNA"/>
</dbReference>
<reference evidence="9 10" key="1">
    <citation type="submission" date="2024-02" db="EMBL/GenBank/DDBJ databases">
        <title>Bacteria isolated from the canopy kelp, Nereocystis luetkeana.</title>
        <authorList>
            <person name="Pfister C.A."/>
            <person name="Younker I.T."/>
            <person name="Light S.H."/>
        </authorList>
    </citation>
    <scope>NUCLEOTIDE SEQUENCE [LARGE SCALE GENOMIC DNA]</scope>
    <source>
        <strain evidence="9 10">TI.1.05</strain>
    </source>
</reference>
<feature type="transmembrane region" description="Helical" evidence="8">
    <location>
        <begin position="368"/>
        <end position="390"/>
    </location>
</feature>
<feature type="transmembrane region" description="Helical" evidence="8">
    <location>
        <begin position="64"/>
        <end position="82"/>
    </location>
</feature>
<feature type="transmembrane region" description="Helical" evidence="8">
    <location>
        <begin position="345"/>
        <end position="362"/>
    </location>
</feature>
<dbReference type="PANTHER" id="PTHR11706:SF33">
    <property type="entry name" value="NATURAL RESISTANCE-ASSOCIATED MACROPHAGE PROTEIN 2"/>
    <property type="match status" value="1"/>
</dbReference>
<feature type="transmembrane region" description="Helical" evidence="8">
    <location>
        <begin position="138"/>
        <end position="160"/>
    </location>
</feature>
<dbReference type="Proteomes" id="UP001369082">
    <property type="component" value="Unassembled WGS sequence"/>
</dbReference>
<evidence type="ECO:0000256" key="2">
    <source>
        <dbReference type="ARBA" id="ARBA00022448"/>
    </source>
</evidence>
<feature type="transmembrane region" description="Helical" evidence="8">
    <location>
        <begin position="26"/>
        <end position="44"/>
    </location>
</feature>